<evidence type="ECO:0000313" key="1">
    <source>
        <dbReference type="EMBL" id="CAD9572195.1"/>
    </source>
</evidence>
<protein>
    <submittedName>
        <fullName evidence="1">Uncharacterized protein</fullName>
    </submittedName>
</protein>
<reference evidence="1" key="1">
    <citation type="submission" date="2021-01" db="EMBL/GenBank/DDBJ databases">
        <authorList>
            <person name="Corre E."/>
            <person name="Pelletier E."/>
            <person name="Niang G."/>
            <person name="Scheremetjew M."/>
            <person name="Finn R."/>
            <person name="Kale V."/>
            <person name="Holt S."/>
            <person name="Cochrane G."/>
            <person name="Meng A."/>
            <person name="Brown T."/>
            <person name="Cohen L."/>
        </authorList>
    </citation>
    <scope>NUCLEOTIDE SEQUENCE</scope>
    <source>
        <strain evidence="1">SM1012Den-03</strain>
    </source>
</reference>
<accession>A0A7S2KBN3</accession>
<dbReference type="AlphaFoldDB" id="A0A7S2KBN3"/>
<sequence length="131" mass="14950">MVVGNIANMTSFEEHTSLRLRWLRSITRVTSMNAFPTVYATHINSNRTENHLQGDIVIICAEPLGRILGVEWFLQRPETTHLELGLFFDIQLLSKSLGASYYNMDANRPDCGSTLRIEREREISCCVCWAS</sequence>
<gene>
    <name evidence="1" type="ORF">SMAR0320_LOCUS927</name>
</gene>
<organism evidence="1">
    <name type="scientific">Skeletonema marinoi</name>
    <dbReference type="NCBI Taxonomy" id="267567"/>
    <lineage>
        <taxon>Eukaryota</taxon>
        <taxon>Sar</taxon>
        <taxon>Stramenopiles</taxon>
        <taxon>Ochrophyta</taxon>
        <taxon>Bacillariophyta</taxon>
        <taxon>Coscinodiscophyceae</taxon>
        <taxon>Thalassiosirophycidae</taxon>
        <taxon>Thalassiosirales</taxon>
        <taxon>Skeletonemataceae</taxon>
        <taxon>Skeletonema</taxon>
        <taxon>Skeletonema marinoi-dohrnii complex</taxon>
    </lineage>
</organism>
<name>A0A7S2KBN3_9STRA</name>
<dbReference type="EMBL" id="HBGZ01001279">
    <property type="protein sequence ID" value="CAD9572195.1"/>
    <property type="molecule type" value="Transcribed_RNA"/>
</dbReference>
<proteinExistence type="predicted"/>